<evidence type="ECO:0000256" key="4">
    <source>
        <dbReference type="ARBA" id="ARBA00022692"/>
    </source>
</evidence>
<evidence type="ECO:0000256" key="7">
    <source>
        <dbReference type="ARBA" id="ARBA00023065"/>
    </source>
</evidence>
<feature type="compositionally biased region" description="Basic residues" evidence="10">
    <location>
        <begin position="350"/>
        <end position="360"/>
    </location>
</feature>
<accession>A0A9N8DR92</accession>
<keyword evidence="13" id="KW-1185">Reference proteome</keyword>
<dbReference type="OrthoDB" id="427456at2759"/>
<dbReference type="GO" id="GO:0030171">
    <property type="term" value="F:voltage-gated proton channel activity"/>
    <property type="evidence" value="ECO:0007669"/>
    <property type="project" value="InterPro"/>
</dbReference>
<comment type="subcellular location">
    <subcellularLocation>
        <location evidence="1">Cell membrane</location>
        <topology evidence="1">Multi-pass membrane protein</topology>
    </subcellularLocation>
</comment>
<feature type="region of interest" description="Disordered" evidence="10">
    <location>
        <begin position="1"/>
        <end position="38"/>
    </location>
</feature>
<dbReference type="GO" id="GO:0034702">
    <property type="term" value="C:monoatomic ion channel complex"/>
    <property type="evidence" value="ECO:0007669"/>
    <property type="project" value="UniProtKB-KW"/>
</dbReference>
<dbReference type="EMBL" id="CAICTM010000281">
    <property type="protein sequence ID" value="CAB9506865.1"/>
    <property type="molecule type" value="Genomic_DNA"/>
</dbReference>
<evidence type="ECO:0000256" key="9">
    <source>
        <dbReference type="ARBA" id="ARBA00023303"/>
    </source>
</evidence>
<feature type="transmembrane region" description="Helical" evidence="11">
    <location>
        <begin position="245"/>
        <end position="264"/>
    </location>
</feature>
<keyword evidence="5" id="KW-0851">Voltage-gated channel</keyword>
<evidence type="ECO:0000256" key="8">
    <source>
        <dbReference type="ARBA" id="ARBA00023136"/>
    </source>
</evidence>
<keyword evidence="3" id="KW-1003">Cell membrane</keyword>
<dbReference type="Gene3D" id="1.20.120.350">
    <property type="entry name" value="Voltage-gated potassium channels. Chain C"/>
    <property type="match status" value="1"/>
</dbReference>
<evidence type="ECO:0000256" key="5">
    <source>
        <dbReference type="ARBA" id="ARBA00022882"/>
    </source>
</evidence>
<reference evidence="12" key="1">
    <citation type="submission" date="2020-06" db="EMBL/GenBank/DDBJ databases">
        <authorList>
            <consortium name="Plant Systems Biology data submission"/>
        </authorList>
    </citation>
    <scope>NUCLEOTIDE SEQUENCE</scope>
    <source>
        <strain evidence="12">D6</strain>
    </source>
</reference>
<gene>
    <name evidence="12" type="ORF">SEMRO_282_G107460.1</name>
</gene>
<dbReference type="GO" id="GO:0005886">
    <property type="term" value="C:plasma membrane"/>
    <property type="evidence" value="ECO:0007669"/>
    <property type="project" value="UniProtKB-SubCell"/>
</dbReference>
<feature type="compositionally biased region" description="Acidic residues" evidence="10">
    <location>
        <begin position="368"/>
        <end position="381"/>
    </location>
</feature>
<keyword evidence="8 11" id="KW-0472">Membrane</keyword>
<keyword evidence="2" id="KW-0813">Transport</keyword>
<protein>
    <recommendedName>
        <fullName evidence="14">Voltage-gated hydrogen channel 1</fullName>
    </recommendedName>
</protein>
<dbReference type="Proteomes" id="UP001153069">
    <property type="component" value="Unassembled WGS sequence"/>
</dbReference>
<evidence type="ECO:0000313" key="12">
    <source>
        <dbReference type="EMBL" id="CAB9506865.1"/>
    </source>
</evidence>
<dbReference type="PANTHER" id="PTHR46480">
    <property type="entry name" value="F20B24.22"/>
    <property type="match status" value="1"/>
</dbReference>
<sequence length="381" mass="43736">MSLPKLPEDESVTLPPPTIRSSVNEIPRRPRPRRTKQWSDGVIGMAHNPREKEIQELMEFKPRALRRQSDTESVIALTIPTHHDVEAHVEEEHGADSWRYKVMGFLHQKKVQYALMGLLLLDVIILFIEVTLLAMYPTCDIIRRDGISCCSDTIYNGTDDHNHMRFLAAGGGGYQDVCQEANEGSYLQLIPEPNISIGCDSHKWHAVRAIEKGLFICTMTILSVFFLELNLLMVVLRPSVFFRQLFYLLDYIIIGVSLAFELFFFTLHDYLSSSLVGALVVFRSWRYVRISHGIVGVTHELAEQKLERLLNYTEHLEDILREQGTELPEGYFKVEKLRQHKDEGLAAEIRRHHAHEKRQKSQQTLQSGEEDDDPVTASSDD</sequence>
<name>A0A9N8DR92_9STRA</name>
<evidence type="ECO:0000256" key="2">
    <source>
        <dbReference type="ARBA" id="ARBA00022448"/>
    </source>
</evidence>
<evidence type="ECO:0000256" key="10">
    <source>
        <dbReference type="SAM" id="MobiDB-lite"/>
    </source>
</evidence>
<evidence type="ECO:0000313" key="13">
    <source>
        <dbReference type="Proteomes" id="UP001153069"/>
    </source>
</evidence>
<dbReference type="PANTHER" id="PTHR46480:SF1">
    <property type="entry name" value="VOLTAGE-GATED HYDROGEN CHANNEL 1"/>
    <property type="match status" value="1"/>
</dbReference>
<evidence type="ECO:0000256" key="1">
    <source>
        <dbReference type="ARBA" id="ARBA00004651"/>
    </source>
</evidence>
<keyword evidence="7" id="KW-0406">Ion transport</keyword>
<feature type="region of interest" description="Disordered" evidence="10">
    <location>
        <begin position="350"/>
        <end position="381"/>
    </location>
</feature>
<dbReference type="InterPro" id="IPR031846">
    <property type="entry name" value="Hvcn1"/>
</dbReference>
<evidence type="ECO:0000256" key="3">
    <source>
        <dbReference type="ARBA" id="ARBA00022475"/>
    </source>
</evidence>
<feature type="transmembrane region" description="Helical" evidence="11">
    <location>
        <begin position="113"/>
        <end position="136"/>
    </location>
</feature>
<dbReference type="InterPro" id="IPR027359">
    <property type="entry name" value="Volt_channel_dom_sf"/>
</dbReference>
<keyword evidence="6 11" id="KW-1133">Transmembrane helix</keyword>
<keyword evidence="4 11" id="KW-0812">Transmembrane</keyword>
<keyword evidence="9" id="KW-0407">Ion channel</keyword>
<dbReference type="AlphaFoldDB" id="A0A9N8DR92"/>
<evidence type="ECO:0000256" key="11">
    <source>
        <dbReference type="SAM" id="Phobius"/>
    </source>
</evidence>
<evidence type="ECO:0008006" key="14">
    <source>
        <dbReference type="Google" id="ProtNLM"/>
    </source>
</evidence>
<feature type="transmembrane region" description="Helical" evidence="11">
    <location>
        <begin position="213"/>
        <end position="233"/>
    </location>
</feature>
<comment type="caution">
    <text evidence="12">The sequence shown here is derived from an EMBL/GenBank/DDBJ whole genome shotgun (WGS) entry which is preliminary data.</text>
</comment>
<evidence type="ECO:0000256" key="6">
    <source>
        <dbReference type="ARBA" id="ARBA00022989"/>
    </source>
</evidence>
<organism evidence="12 13">
    <name type="scientific">Seminavis robusta</name>
    <dbReference type="NCBI Taxonomy" id="568900"/>
    <lineage>
        <taxon>Eukaryota</taxon>
        <taxon>Sar</taxon>
        <taxon>Stramenopiles</taxon>
        <taxon>Ochrophyta</taxon>
        <taxon>Bacillariophyta</taxon>
        <taxon>Bacillariophyceae</taxon>
        <taxon>Bacillariophycidae</taxon>
        <taxon>Naviculales</taxon>
        <taxon>Naviculaceae</taxon>
        <taxon>Seminavis</taxon>
    </lineage>
</organism>
<proteinExistence type="predicted"/>